<dbReference type="AlphaFoldDB" id="A0A1V8M881"/>
<dbReference type="InterPro" id="IPR029055">
    <property type="entry name" value="Ntn_hydrolases_N"/>
</dbReference>
<dbReference type="STRING" id="1420851.AU255_08010"/>
<evidence type="ECO:0000313" key="3">
    <source>
        <dbReference type="EMBL" id="OQK17794.1"/>
    </source>
</evidence>
<dbReference type="InterPro" id="IPR026869">
    <property type="entry name" value="EgtC-like"/>
</dbReference>
<gene>
    <name evidence="3" type="ORF">AU255_08010</name>
</gene>
<dbReference type="Gene3D" id="3.60.20.10">
    <property type="entry name" value="Glutamine Phosphoribosylpyrophosphate, subunit 1, domain 1"/>
    <property type="match status" value="1"/>
</dbReference>
<dbReference type="Proteomes" id="UP000191980">
    <property type="component" value="Unassembled WGS sequence"/>
</dbReference>
<name>A0A1V8M881_9GAMM</name>
<dbReference type="PANTHER" id="PTHR42824:SF1">
    <property type="entry name" value="GLUTAMINE AMIDOTRANSFERASE YAFJ-RELATED"/>
    <property type="match status" value="1"/>
</dbReference>
<keyword evidence="4" id="KW-1185">Reference proteome</keyword>
<dbReference type="PANTHER" id="PTHR42824">
    <property type="entry name" value="GLUTAMINE AMIDOTRANSFERASE"/>
    <property type="match status" value="1"/>
</dbReference>
<protein>
    <recommendedName>
        <fullName evidence="2">Glutamine amidotransferase type-2 domain-containing protein</fullName>
    </recommendedName>
</protein>
<keyword evidence="1" id="KW-0315">Glutamine amidotransferase</keyword>
<proteinExistence type="predicted"/>
<dbReference type="PROSITE" id="PS51278">
    <property type="entry name" value="GATASE_TYPE_2"/>
    <property type="match status" value="1"/>
</dbReference>
<reference evidence="3 4" key="1">
    <citation type="submission" date="2015-12" db="EMBL/GenBank/DDBJ databases">
        <authorList>
            <person name="Shamseldin A."/>
            <person name="Moawad H."/>
            <person name="Abd El-Rahim W.M."/>
            <person name="Sadowsky M.J."/>
        </authorList>
    </citation>
    <scope>NUCLEOTIDE SEQUENCE [LARGE SCALE GENOMIC DNA]</scope>
    <source>
        <strain evidence="3 4">WF1</strain>
    </source>
</reference>
<dbReference type="Pfam" id="PF13230">
    <property type="entry name" value="GATase_4"/>
    <property type="match status" value="1"/>
</dbReference>
<evidence type="ECO:0000259" key="2">
    <source>
        <dbReference type="PROSITE" id="PS51278"/>
    </source>
</evidence>
<dbReference type="EMBL" id="LPUF01000001">
    <property type="protein sequence ID" value="OQK17794.1"/>
    <property type="molecule type" value="Genomic_DNA"/>
</dbReference>
<evidence type="ECO:0000313" key="4">
    <source>
        <dbReference type="Proteomes" id="UP000191980"/>
    </source>
</evidence>
<comment type="caution">
    <text evidence="3">The sequence shown here is derived from an EMBL/GenBank/DDBJ whole genome shotgun (WGS) entry which is preliminary data.</text>
</comment>
<dbReference type="CDD" id="cd01908">
    <property type="entry name" value="YafJ"/>
    <property type="match status" value="1"/>
</dbReference>
<dbReference type="OrthoDB" id="321954at2"/>
<evidence type="ECO:0000256" key="1">
    <source>
        <dbReference type="ARBA" id="ARBA00022962"/>
    </source>
</evidence>
<feature type="domain" description="Glutamine amidotransferase type-2" evidence="2">
    <location>
        <begin position="2"/>
        <end position="261"/>
    </location>
</feature>
<accession>A0A1V8M881</accession>
<dbReference type="SUPFAM" id="SSF56235">
    <property type="entry name" value="N-terminal nucleophile aminohydrolases (Ntn hydrolases)"/>
    <property type="match status" value="1"/>
</dbReference>
<organism evidence="3 4">
    <name type="scientific">Methyloprofundus sedimenti</name>
    <dbReference type="NCBI Taxonomy" id="1420851"/>
    <lineage>
        <taxon>Bacteria</taxon>
        <taxon>Pseudomonadati</taxon>
        <taxon>Pseudomonadota</taxon>
        <taxon>Gammaproteobacteria</taxon>
        <taxon>Methylococcales</taxon>
        <taxon>Methylococcaceae</taxon>
        <taxon>Methyloprofundus</taxon>
    </lineage>
</organism>
<dbReference type="InterPro" id="IPR017932">
    <property type="entry name" value="GATase_2_dom"/>
</dbReference>
<dbReference type="RefSeq" id="WP_080522402.1">
    <property type="nucleotide sequence ID" value="NZ_LPUF01000001.1"/>
</dbReference>
<sequence length="261" mass="29300">MCELFALSAKYPCHLKLSLAQFVRHATGLNQDGWGLANMDGNDAYIYREPVSAHESFLARFMAQEGINGNTILSHVRHCTVGDISLANTHPFSREWQGQNHLFMFNGDTPDIFDLFKKTEHFQPIGSTDAEWAFCVLLERIMTAIRSNSAIMDVIHAFGCELAKLGPCNFLYAVDSRVYAFAGCRSYSNDAREPGLWRLSRHCKEFQTDIVAPGVQLQPGIAVDQQLILCASVPLTEEAWQPFLVNELICISKGQLIDQRK</sequence>